<evidence type="ECO:0000256" key="2">
    <source>
        <dbReference type="SAM" id="MobiDB-lite"/>
    </source>
</evidence>
<proteinExistence type="predicted"/>
<accession>A0ABD1WWH6</accession>
<dbReference type="EMBL" id="JBFOLJ010000002">
    <property type="protein sequence ID" value="KAL2553956.1"/>
    <property type="molecule type" value="Genomic_DNA"/>
</dbReference>
<keyword evidence="1" id="KW-0175">Coiled coil</keyword>
<sequence>MEGWAPYSDKSSAEKKLNAAKALIVRSMVFIEEVEASDLETTEFDVAEFSKRFDLANQAHEITTKALAEDNAQKESLMGRTTQLEKANAQRDGLLDKIGQLKEVAESLRSENLSLKANTEDALKAGGRQVLTEVKELYPNLDLSTIKVNYPSSKEAEDGADLPLDDGAEDSTDQPLADGA</sequence>
<feature type="region of interest" description="Disordered" evidence="2">
    <location>
        <begin position="149"/>
        <end position="180"/>
    </location>
</feature>
<evidence type="ECO:0000313" key="4">
    <source>
        <dbReference type="Proteomes" id="UP001604277"/>
    </source>
</evidence>
<feature type="compositionally biased region" description="Acidic residues" evidence="2">
    <location>
        <begin position="158"/>
        <end position="172"/>
    </location>
</feature>
<name>A0ABD1WWH6_9LAMI</name>
<protein>
    <submittedName>
        <fullName evidence="3">Uncharacterized protein</fullName>
    </submittedName>
</protein>
<evidence type="ECO:0000313" key="3">
    <source>
        <dbReference type="EMBL" id="KAL2553956.1"/>
    </source>
</evidence>
<gene>
    <name evidence="3" type="ORF">Fot_07575</name>
</gene>
<reference evidence="4" key="1">
    <citation type="submission" date="2024-07" db="EMBL/GenBank/DDBJ databases">
        <title>Two chromosome-level genome assemblies of Korean endemic species Abeliophyllum distichum and Forsythia ovata (Oleaceae).</title>
        <authorList>
            <person name="Jang H."/>
        </authorList>
    </citation>
    <scope>NUCLEOTIDE SEQUENCE [LARGE SCALE GENOMIC DNA]</scope>
</reference>
<dbReference type="AlphaFoldDB" id="A0ABD1WWH6"/>
<evidence type="ECO:0000256" key="1">
    <source>
        <dbReference type="SAM" id="Coils"/>
    </source>
</evidence>
<dbReference type="Proteomes" id="UP001604277">
    <property type="component" value="Unassembled WGS sequence"/>
</dbReference>
<organism evidence="3 4">
    <name type="scientific">Forsythia ovata</name>
    <dbReference type="NCBI Taxonomy" id="205694"/>
    <lineage>
        <taxon>Eukaryota</taxon>
        <taxon>Viridiplantae</taxon>
        <taxon>Streptophyta</taxon>
        <taxon>Embryophyta</taxon>
        <taxon>Tracheophyta</taxon>
        <taxon>Spermatophyta</taxon>
        <taxon>Magnoliopsida</taxon>
        <taxon>eudicotyledons</taxon>
        <taxon>Gunneridae</taxon>
        <taxon>Pentapetalae</taxon>
        <taxon>asterids</taxon>
        <taxon>lamiids</taxon>
        <taxon>Lamiales</taxon>
        <taxon>Oleaceae</taxon>
        <taxon>Forsythieae</taxon>
        <taxon>Forsythia</taxon>
    </lineage>
</organism>
<feature type="coiled-coil region" evidence="1">
    <location>
        <begin position="84"/>
        <end position="118"/>
    </location>
</feature>
<comment type="caution">
    <text evidence="3">The sequence shown here is derived from an EMBL/GenBank/DDBJ whole genome shotgun (WGS) entry which is preliminary data.</text>
</comment>
<keyword evidence="4" id="KW-1185">Reference proteome</keyword>